<evidence type="ECO:0008006" key="3">
    <source>
        <dbReference type="Google" id="ProtNLM"/>
    </source>
</evidence>
<protein>
    <recommendedName>
        <fullName evidence="3">DUF3108 domain-containing protein</fullName>
    </recommendedName>
</protein>
<accession>A0ABN7MK83</accession>
<keyword evidence="2" id="KW-1185">Reference proteome</keyword>
<dbReference type="EMBL" id="CAJNBJ010000021">
    <property type="protein sequence ID" value="CAE6801479.1"/>
    <property type="molecule type" value="Genomic_DNA"/>
</dbReference>
<evidence type="ECO:0000313" key="1">
    <source>
        <dbReference type="EMBL" id="CAE6801479.1"/>
    </source>
</evidence>
<dbReference type="InterPro" id="IPR021457">
    <property type="entry name" value="DUF3108"/>
</dbReference>
<proteinExistence type="predicted"/>
<gene>
    <name evidence="1" type="ORF">NSPZN2_80085</name>
</gene>
<dbReference type="Pfam" id="PF11306">
    <property type="entry name" value="DUF3108"/>
    <property type="match status" value="1"/>
</dbReference>
<evidence type="ECO:0000313" key="2">
    <source>
        <dbReference type="Proteomes" id="UP000675880"/>
    </source>
</evidence>
<organism evidence="1 2">
    <name type="scientific">Nitrospira defluvii</name>
    <dbReference type="NCBI Taxonomy" id="330214"/>
    <lineage>
        <taxon>Bacteria</taxon>
        <taxon>Pseudomonadati</taxon>
        <taxon>Nitrospirota</taxon>
        <taxon>Nitrospiria</taxon>
        <taxon>Nitrospirales</taxon>
        <taxon>Nitrospiraceae</taxon>
        <taxon>Nitrospira</taxon>
    </lineage>
</organism>
<reference evidence="1 2" key="1">
    <citation type="submission" date="2021-02" db="EMBL/GenBank/DDBJ databases">
        <authorList>
            <person name="Han P."/>
        </authorList>
    </citation>
    <scope>NUCLEOTIDE SEQUENCE [LARGE SCALE GENOMIC DNA]</scope>
    <source>
        <strain evidence="1">Candidatus Nitrospira sp. ZN2</strain>
    </source>
</reference>
<sequence>MSWLYRLISLPARISPILCLLAALLAVSMFPTRGAAETSPGRTSSDSVSLPFSNGERLAYDVTWLGMRAGIATMVVQEGADDRGKPQLTLRMTARSSPTVTKFYPVDNRGVSQVDLESFLPRHMTFARREGKRFNDFDYTFRHSEGLVTAVKDGKTDELAIPPDVQDAMSCLYYVRKVLPFVPGAALALTVHHDKKNYKMDVRVEGLETVEGPWGKRETARVVVIMPFQGIFLNEGNIRVWFTTDEHRVPVRMKAKVVIGSIVAELTEGYGTVARP</sequence>
<comment type="caution">
    <text evidence="1">The sequence shown here is derived from an EMBL/GenBank/DDBJ whole genome shotgun (WGS) entry which is preliminary data.</text>
</comment>
<dbReference type="Proteomes" id="UP000675880">
    <property type="component" value="Unassembled WGS sequence"/>
</dbReference>
<name>A0ABN7MK83_9BACT</name>